<dbReference type="PaxDb" id="35128-Thapsdraft1100"/>
<dbReference type="InParanoid" id="B8LEZ4"/>
<reference evidence="3 4" key="1">
    <citation type="journal article" date="2004" name="Science">
        <title>The genome of the diatom Thalassiosira pseudonana: ecology, evolution, and metabolism.</title>
        <authorList>
            <person name="Armbrust E.V."/>
            <person name="Berges J.A."/>
            <person name="Bowler C."/>
            <person name="Green B.R."/>
            <person name="Martinez D."/>
            <person name="Putnam N.H."/>
            <person name="Zhou S."/>
            <person name="Allen A.E."/>
            <person name="Apt K.E."/>
            <person name="Bechner M."/>
            <person name="Brzezinski M.A."/>
            <person name="Chaal B.K."/>
            <person name="Chiovitti A."/>
            <person name="Davis A.K."/>
            <person name="Demarest M.S."/>
            <person name="Detter J.C."/>
            <person name="Glavina T."/>
            <person name="Goodstein D."/>
            <person name="Hadi M.Z."/>
            <person name="Hellsten U."/>
            <person name="Hildebrand M."/>
            <person name="Jenkins B.D."/>
            <person name="Jurka J."/>
            <person name="Kapitonov V.V."/>
            <person name="Kroger N."/>
            <person name="Lau W.W."/>
            <person name="Lane T.W."/>
            <person name="Larimer F.W."/>
            <person name="Lippmeier J.C."/>
            <person name="Lucas S."/>
            <person name="Medina M."/>
            <person name="Montsant A."/>
            <person name="Obornik M."/>
            <person name="Parker M.S."/>
            <person name="Palenik B."/>
            <person name="Pazour G.J."/>
            <person name="Richardson P.M."/>
            <person name="Rynearson T.A."/>
            <person name="Saito M.A."/>
            <person name="Schwartz D.C."/>
            <person name="Thamatrakoln K."/>
            <person name="Valentin K."/>
            <person name="Vardi A."/>
            <person name="Wilkerson F.P."/>
            <person name="Rokhsar D.S."/>
        </authorList>
    </citation>
    <scope>NUCLEOTIDE SEQUENCE [LARGE SCALE GENOMIC DNA]</scope>
    <source>
        <strain evidence="3 4">CCMP1335</strain>
    </source>
</reference>
<dbReference type="InterPro" id="IPR011004">
    <property type="entry name" value="Trimer_LpxA-like_sf"/>
</dbReference>
<dbReference type="Pfam" id="PF24646">
    <property type="entry name" value="DUF7640"/>
    <property type="match status" value="2"/>
</dbReference>
<gene>
    <name evidence="3" type="ORF">THAPSDRAFT_bd1100</name>
</gene>
<reference evidence="3 4" key="2">
    <citation type="journal article" date="2008" name="Nature">
        <title>The Phaeodactylum genome reveals the evolutionary history of diatom genomes.</title>
        <authorList>
            <person name="Bowler C."/>
            <person name="Allen A.E."/>
            <person name="Badger J.H."/>
            <person name="Grimwood J."/>
            <person name="Jabbari K."/>
            <person name="Kuo A."/>
            <person name="Maheswari U."/>
            <person name="Martens C."/>
            <person name="Maumus F."/>
            <person name="Otillar R.P."/>
            <person name="Rayko E."/>
            <person name="Salamov A."/>
            <person name="Vandepoele K."/>
            <person name="Beszteri B."/>
            <person name="Gruber A."/>
            <person name="Heijde M."/>
            <person name="Katinka M."/>
            <person name="Mock T."/>
            <person name="Valentin K."/>
            <person name="Verret F."/>
            <person name="Berges J.A."/>
            <person name="Brownlee C."/>
            <person name="Cadoret J.P."/>
            <person name="Chiovitti A."/>
            <person name="Choi C.J."/>
            <person name="Coesel S."/>
            <person name="De Martino A."/>
            <person name="Detter J.C."/>
            <person name="Durkin C."/>
            <person name="Falciatore A."/>
            <person name="Fournet J."/>
            <person name="Haruta M."/>
            <person name="Huysman M.J."/>
            <person name="Jenkins B.D."/>
            <person name="Jiroutova K."/>
            <person name="Jorgensen R.E."/>
            <person name="Joubert Y."/>
            <person name="Kaplan A."/>
            <person name="Kroger N."/>
            <person name="Kroth P.G."/>
            <person name="La Roche J."/>
            <person name="Lindquist E."/>
            <person name="Lommer M."/>
            <person name="Martin-Jezequel V."/>
            <person name="Lopez P.J."/>
            <person name="Lucas S."/>
            <person name="Mangogna M."/>
            <person name="McGinnis K."/>
            <person name="Medlin L.K."/>
            <person name="Montsant A."/>
            <person name="Oudot-Le Secq M.P."/>
            <person name="Napoli C."/>
            <person name="Obornik M."/>
            <person name="Parker M.S."/>
            <person name="Petit J.L."/>
            <person name="Porcel B.M."/>
            <person name="Poulsen N."/>
            <person name="Robison M."/>
            <person name="Rychlewski L."/>
            <person name="Rynearson T.A."/>
            <person name="Schmutz J."/>
            <person name="Shapiro H."/>
            <person name="Siaut M."/>
            <person name="Stanley M."/>
            <person name="Sussman M.R."/>
            <person name="Taylor A.R."/>
            <person name="Vardi A."/>
            <person name="von Dassow P."/>
            <person name="Vyverman W."/>
            <person name="Willis A."/>
            <person name="Wyrwicz L.S."/>
            <person name="Rokhsar D.S."/>
            <person name="Weissenbach J."/>
            <person name="Armbrust E.V."/>
            <person name="Green B.R."/>
            <person name="Van de Peer Y."/>
            <person name="Grigoriev I.V."/>
        </authorList>
    </citation>
    <scope>NUCLEOTIDE SEQUENCE [LARGE SCALE GENOMIC DNA]</scope>
    <source>
        <strain evidence="3 4">CCMP1335</strain>
    </source>
</reference>
<dbReference type="InterPro" id="IPR056057">
    <property type="entry name" value="DUF7640"/>
</dbReference>
<dbReference type="HOGENOM" id="CLU_508579_0_0_1"/>
<accession>B8LEZ4</accession>
<feature type="compositionally biased region" description="Basic residues" evidence="1">
    <location>
        <begin position="30"/>
        <end position="39"/>
    </location>
</feature>
<dbReference type="PANTHER" id="PTHR22534">
    <property type="entry name" value="SRCR DOMAIN-CONTAINING PROTEIN"/>
    <property type="match status" value="1"/>
</dbReference>
<dbReference type="InterPro" id="IPR019524">
    <property type="entry name" value="B-solenoid_diatom-type"/>
</dbReference>
<feature type="domain" description="DUF7640" evidence="2">
    <location>
        <begin position="216"/>
        <end position="332"/>
    </location>
</feature>
<dbReference type="KEGG" id="tps:THAPSDRAFT_bd1100"/>
<evidence type="ECO:0000313" key="3">
    <source>
        <dbReference type="EMBL" id="EED86103.1"/>
    </source>
</evidence>
<evidence type="ECO:0000259" key="2">
    <source>
        <dbReference type="Pfam" id="PF24646"/>
    </source>
</evidence>
<dbReference type="RefSeq" id="XP_002297601.1">
    <property type="nucleotide sequence ID" value="XM_002297565.1"/>
</dbReference>
<dbReference type="Proteomes" id="UP000001449">
    <property type="component" value="Unassembled WGS sequence"/>
</dbReference>
<proteinExistence type="predicted"/>
<evidence type="ECO:0000313" key="4">
    <source>
        <dbReference type="Proteomes" id="UP000001449"/>
    </source>
</evidence>
<dbReference type="SUPFAM" id="SSF51161">
    <property type="entry name" value="Trimeric LpxA-like enzymes"/>
    <property type="match status" value="1"/>
</dbReference>
<feature type="domain" description="DUF7640" evidence="2">
    <location>
        <begin position="70"/>
        <end position="202"/>
    </location>
</feature>
<dbReference type="PANTHER" id="PTHR22534:SF5">
    <property type="entry name" value="SRCR DOMAIN-CONTAINING PROTEIN"/>
    <property type="match status" value="1"/>
</dbReference>
<dbReference type="GeneID" id="7453253"/>
<sequence length="536" mass="57079">MVSESIITTKKKRVSGGTKSLSDRKERRKLDKKPRKVRQWKPNQVEEEDFNSSTALGLLESTKTRTLQVTNCSIDDCTCTMSDGSDGKKCDGEFACDGMNPNNAACGSCNGDNACLDAFGTIIGENSCNGDRACREAWGAEIGTDSCNGVTACDEAYGELSTLSMIATNNATHILTPCCHPLLTLQTLGATIGSGSCTGNDACEDAYAATIGDESCIGEDACFDAYGAIIGDNSCVGYESCENSYGLIVGNGSCQGEKACYEAYGSTVGNDSCIGETACYELYGTVADESCDGYNACRGGKGSIGSDSCNEFMTCKSLEGNILEGSCNAEKSCYQIAVTRWRLAMASMDTTLADALGMFIPLYNTYCLRCTSTNTILSPFLTNSNTANECKCSSVPGAYVCDDSSDVFTNAQDATCPVGAGQWFPDWAGANLGCVKNVGSNNAPSYMLYNPSMWMFDDLEDCCDKNYPWDLTTCLGASAAAGSDKWFVDYSLNKCVKECVGDEPCGGLVDGSWVDLFESQSECCSKKVWWNTECDA</sequence>
<keyword evidence="4" id="KW-1185">Reference proteome</keyword>
<evidence type="ECO:0000256" key="1">
    <source>
        <dbReference type="SAM" id="MobiDB-lite"/>
    </source>
</evidence>
<organism evidence="3 4">
    <name type="scientific">Thalassiosira pseudonana</name>
    <name type="common">Marine diatom</name>
    <name type="synonym">Cyclotella nana</name>
    <dbReference type="NCBI Taxonomy" id="35128"/>
    <lineage>
        <taxon>Eukaryota</taxon>
        <taxon>Sar</taxon>
        <taxon>Stramenopiles</taxon>
        <taxon>Ochrophyta</taxon>
        <taxon>Bacillariophyta</taxon>
        <taxon>Coscinodiscophyceae</taxon>
        <taxon>Thalassiosirophycidae</taxon>
        <taxon>Thalassiosirales</taxon>
        <taxon>Thalassiosiraceae</taxon>
        <taxon>Thalassiosira</taxon>
    </lineage>
</organism>
<dbReference type="EMBL" id="DS999456">
    <property type="protein sequence ID" value="EED86103.1"/>
    <property type="molecule type" value="Genomic_DNA"/>
</dbReference>
<name>B8LEZ4_THAPS</name>
<feature type="region of interest" description="Disordered" evidence="1">
    <location>
        <begin position="1"/>
        <end position="47"/>
    </location>
</feature>
<dbReference type="AlphaFoldDB" id="B8LEZ4"/>
<protein>
    <recommendedName>
        <fullName evidence="2">DUF7640 domain-containing protein</fullName>
    </recommendedName>
</protein>